<dbReference type="Ensembl" id="ENSORLT00015013839.1">
    <property type="protein sequence ID" value="ENSORLP00015022110.1"/>
    <property type="gene ID" value="ENSORLG00015001334.1"/>
</dbReference>
<keyword evidence="4" id="KW-0282">Flagellum</keyword>
<feature type="region of interest" description="Disordered" evidence="11">
    <location>
        <begin position="63"/>
        <end position="83"/>
    </location>
</feature>
<reference key="1">
    <citation type="journal article" date="2007" name="Nature">
        <title>The medaka draft genome and insights into vertebrate genome evolution.</title>
        <authorList>
            <person name="Kasahara M."/>
            <person name="Naruse K."/>
            <person name="Sasaki S."/>
            <person name="Nakatani Y."/>
            <person name="Qu W."/>
            <person name="Ahsan B."/>
            <person name="Yamada T."/>
            <person name="Nagayasu Y."/>
            <person name="Doi K."/>
            <person name="Kasai Y."/>
            <person name="Jindo T."/>
            <person name="Kobayashi D."/>
            <person name="Shimada A."/>
            <person name="Toyoda A."/>
            <person name="Kuroki Y."/>
            <person name="Fujiyama A."/>
            <person name="Sasaki T."/>
            <person name="Shimizu A."/>
            <person name="Asakawa S."/>
            <person name="Shimizu N."/>
            <person name="Hashimoto S."/>
            <person name="Yang J."/>
            <person name="Lee Y."/>
            <person name="Matsushima K."/>
            <person name="Sugano S."/>
            <person name="Sakaizumi M."/>
            <person name="Narita T."/>
            <person name="Ohishi K."/>
            <person name="Haga S."/>
            <person name="Ohta F."/>
            <person name="Nomoto H."/>
            <person name="Nogata K."/>
            <person name="Morishita T."/>
            <person name="Endo T."/>
            <person name="Shin-I T."/>
            <person name="Takeda H."/>
            <person name="Morishita S."/>
            <person name="Kohara Y."/>
        </authorList>
    </citation>
    <scope>NUCLEOTIDE SEQUENCE [LARGE SCALE GENOMIC DNA]</scope>
    <source>
        <strain>Hd-rR</strain>
    </source>
</reference>
<dbReference type="Proteomes" id="UP000265200">
    <property type="component" value="Chromosome 19"/>
</dbReference>
<keyword evidence="3" id="KW-0963">Cytoplasm</keyword>
<dbReference type="PANTHER" id="PTHR23356:SF16">
    <property type="entry name" value="DPY30 DOMAIN CONTAINING 2"/>
    <property type="match status" value="1"/>
</dbReference>
<evidence type="ECO:0000256" key="6">
    <source>
        <dbReference type="ARBA" id="ARBA00023212"/>
    </source>
</evidence>
<evidence type="ECO:0000256" key="4">
    <source>
        <dbReference type="ARBA" id="ARBA00022846"/>
    </source>
</evidence>
<comment type="function">
    <text evidence="8">Functions as part of axonemal radial spoke complexes that play an important part in the motility of sperm and cilia. Plays a crucial role during acrosome biogenesis.</text>
</comment>
<dbReference type="AlphaFoldDB" id="A0A3P9IQ96"/>
<reference evidence="12" key="4">
    <citation type="submission" date="2025-09" db="UniProtKB">
        <authorList>
            <consortium name="Ensembl"/>
        </authorList>
    </citation>
    <scope>IDENTIFICATION</scope>
    <source>
        <strain evidence="12">HSOK</strain>
    </source>
</reference>
<evidence type="ECO:0000256" key="8">
    <source>
        <dbReference type="ARBA" id="ARBA00058296"/>
    </source>
</evidence>
<evidence type="ECO:0000256" key="1">
    <source>
        <dbReference type="ARBA" id="ARBA00004611"/>
    </source>
</evidence>
<evidence type="ECO:0000256" key="5">
    <source>
        <dbReference type="ARBA" id="ARBA00023069"/>
    </source>
</evidence>
<comment type="similarity">
    <text evidence="2">Belongs to the dpy-30 family.</text>
</comment>
<evidence type="ECO:0000256" key="10">
    <source>
        <dbReference type="ARBA" id="ARBA00068754"/>
    </source>
</evidence>
<evidence type="ECO:0000256" key="11">
    <source>
        <dbReference type="SAM" id="MobiDB-lite"/>
    </source>
</evidence>
<proteinExistence type="inferred from homology"/>
<reference evidence="12 13" key="2">
    <citation type="submission" date="2017-04" db="EMBL/GenBank/DDBJ databases">
        <title>CpG methylation of centromeres and impact of large insertions on vertebrate speciation.</title>
        <authorList>
            <person name="Ichikawa K."/>
            <person name="Yoshimura J."/>
            <person name="Morishita S."/>
        </authorList>
    </citation>
    <scope>NUCLEOTIDE SEQUENCE</scope>
    <source>
        <strain evidence="12 13">HSOK</strain>
    </source>
</reference>
<comment type="subcellular location">
    <subcellularLocation>
        <location evidence="1">Cytoplasm</location>
        <location evidence="1">Cytoskeleton</location>
        <location evidence="1">Flagellum axoneme</location>
    </subcellularLocation>
</comment>
<keyword evidence="5" id="KW-0969">Cilium</keyword>
<protein>
    <recommendedName>
        <fullName evidence="10">DPY30 domain-containing protein 1</fullName>
    </recommendedName>
</protein>
<sequence length="107" mass="12257">MDSEYLNKHLGKCLAEGLAEVVERKPVDPILYLAHWLYKYNSNTLYEKKVSHCKASLALLDQDQEKSSQEASDQENLTEEEQIISNASKGTEKVLSHFLLLTQKYLI</sequence>
<evidence type="ECO:0000256" key="7">
    <source>
        <dbReference type="ARBA" id="ARBA00023273"/>
    </source>
</evidence>
<evidence type="ECO:0000313" key="13">
    <source>
        <dbReference type="Proteomes" id="UP000265200"/>
    </source>
</evidence>
<dbReference type="GO" id="GO:0048188">
    <property type="term" value="C:Set1C/COMPASS complex"/>
    <property type="evidence" value="ECO:0007669"/>
    <property type="project" value="InterPro"/>
</dbReference>
<dbReference type="Gene3D" id="1.20.890.10">
    <property type="entry name" value="cAMP-dependent protein kinase regulatory subunit, dimerization-anchoring domain"/>
    <property type="match status" value="1"/>
</dbReference>
<keyword evidence="7" id="KW-0966">Cell projection</keyword>
<name>A0A3P9IQ96_ORYLA</name>
<evidence type="ECO:0000313" key="12">
    <source>
        <dbReference type="Ensembl" id="ENSORLP00015022110.1"/>
    </source>
</evidence>
<dbReference type="Pfam" id="PF05186">
    <property type="entry name" value="Dpy-30"/>
    <property type="match status" value="1"/>
</dbReference>
<dbReference type="PANTHER" id="PTHR23356">
    <property type="entry name" value="DPY30-RELATED"/>
    <property type="match status" value="1"/>
</dbReference>
<dbReference type="InterPro" id="IPR049630">
    <property type="entry name" value="DYDC-like_DD"/>
</dbReference>
<keyword evidence="6" id="KW-0206">Cytoskeleton</keyword>
<dbReference type="InterPro" id="IPR037856">
    <property type="entry name" value="Sdc1/DPY30"/>
</dbReference>
<comment type="subunit">
    <text evidence="9">Component of the axonemal radial spoke complex 1 (RS1), at least composed of spoke head proteins RSPH1, RSPH3, RSPH9 and the cilia-specific component RSPH4A or sperm-specific component RSPH6A, spoke stalk proteins RSPH14, DNAJB13, DYDC1, ROPN1L and NME5, and the anchor protein IQUB. Interacts with SH3GL3.</text>
</comment>
<dbReference type="CDD" id="cd22966">
    <property type="entry name" value="DD_DYDC-like"/>
    <property type="match status" value="1"/>
</dbReference>
<evidence type="ECO:0000256" key="2">
    <source>
        <dbReference type="ARBA" id="ARBA00010849"/>
    </source>
</evidence>
<feature type="compositionally biased region" description="Acidic residues" evidence="11">
    <location>
        <begin position="72"/>
        <end position="82"/>
    </location>
</feature>
<dbReference type="InterPro" id="IPR007858">
    <property type="entry name" value="Dpy-30_motif"/>
</dbReference>
<reference evidence="12" key="3">
    <citation type="submission" date="2025-08" db="UniProtKB">
        <authorList>
            <consortium name="Ensembl"/>
        </authorList>
    </citation>
    <scope>IDENTIFICATION</scope>
    <source>
        <strain evidence="12">HSOK</strain>
    </source>
</reference>
<dbReference type="FunFam" id="1.20.890.10:FF:000009">
    <property type="entry name" value="DPY30 domain-containing protein 1"/>
    <property type="match status" value="1"/>
</dbReference>
<organism evidence="12 13">
    <name type="scientific">Oryzias latipes</name>
    <name type="common">Japanese rice fish</name>
    <name type="synonym">Japanese killifish</name>
    <dbReference type="NCBI Taxonomy" id="8090"/>
    <lineage>
        <taxon>Eukaryota</taxon>
        <taxon>Metazoa</taxon>
        <taxon>Chordata</taxon>
        <taxon>Craniata</taxon>
        <taxon>Vertebrata</taxon>
        <taxon>Euteleostomi</taxon>
        <taxon>Actinopterygii</taxon>
        <taxon>Neopterygii</taxon>
        <taxon>Teleostei</taxon>
        <taxon>Neoteleostei</taxon>
        <taxon>Acanthomorphata</taxon>
        <taxon>Ovalentaria</taxon>
        <taxon>Atherinomorphae</taxon>
        <taxon>Beloniformes</taxon>
        <taxon>Adrianichthyidae</taxon>
        <taxon>Oryziinae</taxon>
        <taxon>Oryzias</taxon>
    </lineage>
</organism>
<accession>A0A3P9IQ96</accession>
<evidence type="ECO:0000256" key="9">
    <source>
        <dbReference type="ARBA" id="ARBA00062391"/>
    </source>
</evidence>
<evidence type="ECO:0000256" key="3">
    <source>
        <dbReference type="ARBA" id="ARBA00022490"/>
    </source>
</evidence>